<protein>
    <submittedName>
        <fullName evidence="2">Uncharacterized protein</fullName>
    </submittedName>
</protein>
<evidence type="ECO:0000313" key="2">
    <source>
        <dbReference type="EMBL" id="KAF9330628.1"/>
    </source>
</evidence>
<evidence type="ECO:0000313" key="3">
    <source>
        <dbReference type="Proteomes" id="UP000696485"/>
    </source>
</evidence>
<feature type="compositionally biased region" description="Basic residues" evidence="1">
    <location>
        <begin position="494"/>
        <end position="504"/>
    </location>
</feature>
<dbReference type="EMBL" id="JAAAUY010000382">
    <property type="protein sequence ID" value="KAF9330628.1"/>
    <property type="molecule type" value="Genomic_DNA"/>
</dbReference>
<keyword evidence="3" id="KW-1185">Reference proteome</keyword>
<name>A0A9P5VLF9_9FUNG</name>
<accession>A0A9P5VLF9</accession>
<dbReference type="Proteomes" id="UP000696485">
    <property type="component" value="Unassembled WGS sequence"/>
</dbReference>
<evidence type="ECO:0000256" key="1">
    <source>
        <dbReference type="SAM" id="MobiDB-lite"/>
    </source>
</evidence>
<sequence>MSLSEDENFFISMEALAHVYLQAFAKMQSPCKQIELESEALDSLWIIMEAGKDRISSDAGFNFLSKDQMLEHGLDSAFKERLDMATFAHGAMVSQPDLARIQQSLRDFELVFLQRPKDMEDEDEPEPLIETFLYLITLTLALAVKKAKTNPTVANVQRICNTKTIPAIGALKDGNLKPLIKLAANLVSDNVLFSAMHNDTLKIITTIIRHRLHGLGPPRDAESYLVVSRDYQENVDDIYVGEEAQKLLSQEDVGPRKWFQDDVLKASYIRSDRPNEEVEDDEEVIKEEKNDRKKNRKESRKENSTVADKEDHENDHEDNQEDHTNDEERTPVSEGKEKQKVTTSAANVEDNSDVDDASEVTATPVSKEKTRTQKSKEPTTTNTKKKKASNEQPEELGSPSRSTRSRIAKLTYQLVPQRFGSEEFEGGDELPPPPLSKKRRIVSDDAEAYATDPEDENSSESMDTEDNGETLQHKAKKTTNKTCDPCGDCDGSGRKHGKPGRPRKVSVPESDAETNSSSAPNRPKERKKNRPWTSEEVSRLESLVNMPQFKHSLEKQRHKIRKLTIRWAALKMYDQDNGNVLRHRTQVQLKDKHRDLSDDGEHYRQVKEINKRRQEPQMRFPADSSRRL</sequence>
<comment type="caution">
    <text evidence="2">The sequence shown here is derived from an EMBL/GenBank/DDBJ whole genome shotgun (WGS) entry which is preliminary data.</text>
</comment>
<reference evidence="2" key="1">
    <citation type="journal article" date="2020" name="Fungal Divers.">
        <title>Resolving the Mortierellaceae phylogeny through synthesis of multi-gene phylogenetics and phylogenomics.</title>
        <authorList>
            <person name="Vandepol N."/>
            <person name="Liber J."/>
            <person name="Desiro A."/>
            <person name="Na H."/>
            <person name="Kennedy M."/>
            <person name="Barry K."/>
            <person name="Grigoriev I.V."/>
            <person name="Miller A.N."/>
            <person name="O'Donnell K."/>
            <person name="Stajich J.E."/>
            <person name="Bonito G."/>
        </authorList>
    </citation>
    <scope>NUCLEOTIDE SEQUENCE</scope>
    <source>
        <strain evidence="2">NVP1</strain>
    </source>
</reference>
<gene>
    <name evidence="2" type="ORF">BG006_006424</name>
</gene>
<dbReference type="AlphaFoldDB" id="A0A9P5VLF9"/>
<feature type="compositionally biased region" description="Acidic residues" evidence="1">
    <location>
        <begin position="444"/>
        <end position="468"/>
    </location>
</feature>
<feature type="compositionally biased region" description="Basic and acidic residues" evidence="1">
    <location>
        <begin position="366"/>
        <end position="377"/>
    </location>
</feature>
<feature type="region of interest" description="Disordered" evidence="1">
    <location>
        <begin position="591"/>
        <end position="628"/>
    </location>
</feature>
<proteinExistence type="predicted"/>
<feature type="region of interest" description="Disordered" evidence="1">
    <location>
        <begin position="272"/>
        <end position="538"/>
    </location>
</feature>
<feature type="compositionally biased region" description="Basic and acidic residues" evidence="1">
    <location>
        <begin position="591"/>
        <end position="616"/>
    </location>
</feature>
<organism evidence="2 3">
    <name type="scientific">Podila minutissima</name>
    <dbReference type="NCBI Taxonomy" id="64525"/>
    <lineage>
        <taxon>Eukaryota</taxon>
        <taxon>Fungi</taxon>
        <taxon>Fungi incertae sedis</taxon>
        <taxon>Mucoromycota</taxon>
        <taxon>Mortierellomycotina</taxon>
        <taxon>Mortierellomycetes</taxon>
        <taxon>Mortierellales</taxon>
        <taxon>Mortierellaceae</taxon>
        <taxon>Podila</taxon>
    </lineage>
</organism>
<dbReference type="Gene3D" id="1.10.10.60">
    <property type="entry name" value="Homeodomain-like"/>
    <property type="match status" value="1"/>
</dbReference>
<feature type="compositionally biased region" description="Basic and acidic residues" evidence="1">
    <location>
        <begin position="299"/>
        <end position="340"/>
    </location>
</feature>